<accession>A0A1Y3BK37</accession>
<dbReference type="EMBL" id="MUJZ01014247">
    <property type="protein sequence ID" value="OTF81319.1"/>
    <property type="molecule type" value="Genomic_DNA"/>
</dbReference>
<evidence type="ECO:0000256" key="2">
    <source>
        <dbReference type="SAM" id="Phobius"/>
    </source>
</evidence>
<feature type="non-terminal residue" evidence="3">
    <location>
        <position position="228"/>
    </location>
</feature>
<keyword evidence="4" id="KW-1185">Reference proteome</keyword>
<reference evidence="3 4" key="1">
    <citation type="submission" date="2017-03" db="EMBL/GenBank/DDBJ databases">
        <title>Genome Survey of Euroglyphus maynei.</title>
        <authorList>
            <person name="Arlian L.G."/>
            <person name="Morgan M.S."/>
            <person name="Rider S.D."/>
        </authorList>
    </citation>
    <scope>NUCLEOTIDE SEQUENCE [LARGE SCALE GENOMIC DNA]</scope>
    <source>
        <strain evidence="3">Arlian Lab</strain>
        <tissue evidence="3">Whole body</tissue>
    </source>
</reference>
<feature type="compositionally biased region" description="Polar residues" evidence="1">
    <location>
        <begin position="190"/>
        <end position="205"/>
    </location>
</feature>
<keyword evidence="2" id="KW-1133">Transmembrane helix</keyword>
<keyword evidence="2" id="KW-0812">Transmembrane</keyword>
<dbReference type="OrthoDB" id="10458861at2759"/>
<evidence type="ECO:0000313" key="3">
    <source>
        <dbReference type="EMBL" id="OTF81319.1"/>
    </source>
</evidence>
<dbReference type="Proteomes" id="UP000194236">
    <property type="component" value="Unassembled WGS sequence"/>
</dbReference>
<gene>
    <name evidence="3" type="ORF">BLA29_010888</name>
</gene>
<feature type="region of interest" description="Disordered" evidence="1">
    <location>
        <begin position="177"/>
        <end position="205"/>
    </location>
</feature>
<protein>
    <submittedName>
        <fullName evidence="3">Uncharacterized protein</fullName>
    </submittedName>
</protein>
<feature type="compositionally biased region" description="Polar residues" evidence="1">
    <location>
        <begin position="19"/>
        <end position="33"/>
    </location>
</feature>
<feature type="region of interest" description="Disordered" evidence="1">
    <location>
        <begin position="1"/>
        <end position="47"/>
    </location>
</feature>
<keyword evidence="2" id="KW-0472">Membrane</keyword>
<sequence length="228" mass="26214">NHDKDEQQSPVTNDDAKIESNSNTTRNRRQATSAERGAGGNSVDKDDSISFMEESEGKIYSYQYGVNLAMYIIIYASQVNGFFAYIWSHHSWLTLHLTIVAIQIVFLLFLSIVNIRLIIVLLFRMMLFFMSLFRSLEISNYQMTRIQRQAFEIQSELPRVKIFTPNKLIVDRINKPQQHRRTFDSDDIGKQSTNKSGQHKTVSDQNGRQVGYVTLSVEMERSSSSTAN</sequence>
<feature type="transmembrane region" description="Helical" evidence="2">
    <location>
        <begin position="68"/>
        <end position="87"/>
    </location>
</feature>
<organism evidence="3 4">
    <name type="scientific">Euroglyphus maynei</name>
    <name type="common">Mayne's house dust mite</name>
    <dbReference type="NCBI Taxonomy" id="6958"/>
    <lineage>
        <taxon>Eukaryota</taxon>
        <taxon>Metazoa</taxon>
        <taxon>Ecdysozoa</taxon>
        <taxon>Arthropoda</taxon>
        <taxon>Chelicerata</taxon>
        <taxon>Arachnida</taxon>
        <taxon>Acari</taxon>
        <taxon>Acariformes</taxon>
        <taxon>Sarcoptiformes</taxon>
        <taxon>Astigmata</taxon>
        <taxon>Psoroptidia</taxon>
        <taxon>Analgoidea</taxon>
        <taxon>Pyroglyphidae</taxon>
        <taxon>Pyroglyphinae</taxon>
        <taxon>Euroglyphus</taxon>
    </lineage>
</organism>
<comment type="caution">
    <text evidence="3">The sequence shown here is derived from an EMBL/GenBank/DDBJ whole genome shotgun (WGS) entry which is preliminary data.</text>
</comment>
<evidence type="ECO:0000313" key="4">
    <source>
        <dbReference type="Proteomes" id="UP000194236"/>
    </source>
</evidence>
<proteinExistence type="predicted"/>
<feature type="non-terminal residue" evidence="3">
    <location>
        <position position="1"/>
    </location>
</feature>
<evidence type="ECO:0000256" key="1">
    <source>
        <dbReference type="SAM" id="MobiDB-lite"/>
    </source>
</evidence>
<dbReference type="AlphaFoldDB" id="A0A1Y3BK37"/>
<name>A0A1Y3BK37_EURMA</name>